<reference evidence="1 2" key="1">
    <citation type="submission" date="2023-02" db="EMBL/GenBank/DDBJ databases">
        <title>LHISI_Scaffold_Assembly.</title>
        <authorList>
            <person name="Stuart O.P."/>
            <person name="Cleave R."/>
            <person name="Magrath M.J.L."/>
            <person name="Mikheyev A.S."/>
        </authorList>
    </citation>
    <scope>NUCLEOTIDE SEQUENCE [LARGE SCALE GENOMIC DNA]</scope>
    <source>
        <strain evidence="1">Daus_M_001</strain>
        <tissue evidence="1">Leg muscle</tissue>
    </source>
</reference>
<dbReference type="EMBL" id="JARBHB010000003">
    <property type="protein sequence ID" value="KAJ8890685.1"/>
    <property type="molecule type" value="Genomic_DNA"/>
</dbReference>
<organism evidence="1 2">
    <name type="scientific">Dryococelus australis</name>
    <dbReference type="NCBI Taxonomy" id="614101"/>
    <lineage>
        <taxon>Eukaryota</taxon>
        <taxon>Metazoa</taxon>
        <taxon>Ecdysozoa</taxon>
        <taxon>Arthropoda</taxon>
        <taxon>Hexapoda</taxon>
        <taxon>Insecta</taxon>
        <taxon>Pterygota</taxon>
        <taxon>Neoptera</taxon>
        <taxon>Polyneoptera</taxon>
        <taxon>Phasmatodea</taxon>
        <taxon>Verophasmatodea</taxon>
        <taxon>Anareolatae</taxon>
        <taxon>Phasmatidae</taxon>
        <taxon>Eurycanthinae</taxon>
        <taxon>Dryococelus</taxon>
    </lineage>
</organism>
<sequence>MLKYWNQINDYLADTPSNNVSRNWITPKQSSIEKPADYAQTITTLTAIANIPDFERGCQVEKANIATIRTPRQNTRLPKAKATRKQLKPLNLQSLEKLNHLVHTLAKRITACKMGTANTSTKQFHQTGSQK</sequence>
<keyword evidence="2" id="KW-1185">Reference proteome</keyword>
<accession>A0ABQ9I202</accession>
<proteinExistence type="predicted"/>
<comment type="caution">
    <text evidence="1">The sequence shown here is derived from an EMBL/GenBank/DDBJ whole genome shotgun (WGS) entry which is preliminary data.</text>
</comment>
<dbReference type="Proteomes" id="UP001159363">
    <property type="component" value="Chromosome 3"/>
</dbReference>
<gene>
    <name evidence="1" type="ORF">PR048_010194</name>
</gene>
<evidence type="ECO:0000313" key="1">
    <source>
        <dbReference type="EMBL" id="KAJ8890685.1"/>
    </source>
</evidence>
<evidence type="ECO:0000313" key="2">
    <source>
        <dbReference type="Proteomes" id="UP001159363"/>
    </source>
</evidence>
<name>A0ABQ9I202_9NEOP</name>
<protein>
    <submittedName>
        <fullName evidence="1">Uncharacterized protein</fullName>
    </submittedName>
</protein>